<proteinExistence type="predicted"/>
<accession>A0A8T0TDL5</accession>
<evidence type="ECO:0000313" key="2">
    <source>
        <dbReference type="Proteomes" id="UP000823388"/>
    </source>
</evidence>
<comment type="caution">
    <text evidence="1">The sequence shown here is derived from an EMBL/GenBank/DDBJ whole genome shotgun (WGS) entry which is preliminary data.</text>
</comment>
<evidence type="ECO:0000313" key="1">
    <source>
        <dbReference type="EMBL" id="KAG2606129.1"/>
    </source>
</evidence>
<sequence length="182" mass="20332">MGVVPQPCCCARRSIEDDIFSKACSGCIARIALHLVGILYCAAACCPCTRQSRLLFIVLLSAALAHVNQGSSLCVNSREARINFLSRKKEPASRRVIFFSLPPMASNSVFSELLRGCKLDGSNFSVWKRKIMYLLTAENIDYVIDIPEPEKPNNDASNEEKGSYLLEYEAWLRIIKGLAYLY</sequence>
<name>A0A8T0TDL5_PANVG</name>
<dbReference type="AlphaFoldDB" id="A0A8T0TDL5"/>
<protein>
    <submittedName>
        <fullName evidence="1">Uncharacterized protein</fullName>
    </submittedName>
</protein>
<reference evidence="1" key="1">
    <citation type="submission" date="2020-05" db="EMBL/GenBank/DDBJ databases">
        <title>WGS assembly of Panicum virgatum.</title>
        <authorList>
            <person name="Lovell J.T."/>
            <person name="Jenkins J."/>
            <person name="Shu S."/>
            <person name="Juenger T.E."/>
            <person name="Schmutz J."/>
        </authorList>
    </citation>
    <scope>NUCLEOTIDE SEQUENCE</scope>
    <source>
        <strain evidence="1">AP13</strain>
    </source>
</reference>
<organism evidence="1 2">
    <name type="scientific">Panicum virgatum</name>
    <name type="common">Blackwell switchgrass</name>
    <dbReference type="NCBI Taxonomy" id="38727"/>
    <lineage>
        <taxon>Eukaryota</taxon>
        <taxon>Viridiplantae</taxon>
        <taxon>Streptophyta</taxon>
        <taxon>Embryophyta</taxon>
        <taxon>Tracheophyta</taxon>
        <taxon>Spermatophyta</taxon>
        <taxon>Magnoliopsida</taxon>
        <taxon>Liliopsida</taxon>
        <taxon>Poales</taxon>
        <taxon>Poaceae</taxon>
        <taxon>PACMAD clade</taxon>
        <taxon>Panicoideae</taxon>
        <taxon>Panicodae</taxon>
        <taxon>Paniceae</taxon>
        <taxon>Panicinae</taxon>
        <taxon>Panicum</taxon>
        <taxon>Panicum sect. Hiantes</taxon>
    </lineage>
</organism>
<gene>
    <name evidence="1" type="ORF">PVAP13_4NG148300</name>
</gene>
<keyword evidence="2" id="KW-1185">Reference proteome</keyword>
<dbReference type="EMBL" id="CM029044">
    <property type="protein sequence ID" value="KAG2606129.1"/>
    <property type="molecule type" value="Genomic_DNA"/>
</dbReference>
<dbReference type="Proteomes" id="UP000823388">
    <property type="component" value="Chromosome 4N"/>
</dbReference>